<name>A0A8H3VJK0_VENIN</name>
<dbReference type="EMBL" id="WNWR01000206">
    <property type="protein sequence ID" value="KAE9988843.1"/>
    <property type="molecule type" value="Genomic_DNA"/>
</dbReference>
<evidence type="ECO:0000313" key="6">
    <source>
        <dbReference type="Proteomes" id="UP000490939"/>
    </source>
</evidence>
<dbReference type="EMBL" id="WNWQ01000404">
    <property type="protein sequence ID" value="KAE9968620.1"/>
    <property type="molecule type" value="Genomic_DNA"/>
</dbReference>
<dbReference type="AlphaFoldDB" id="A0A8H3VJK0"/>
<proteinExistence type="predicted"/>
<evidence type="ECO:0000313" key="5">
    <source>
        <dbReference type="Proteomes" id="UP000447873"/>
    </source>
</evidence>
<dbReference type="OrthoDB" id="4357148at2759"/>
<dbReference type="Proteomes" id="UP000433883">
    <property type="component" value="Unassembled WGS sequence"/>
</dbReference>
<evidence type="ECO:0008006" key="7">
    <source>
        <dbReference type="Google" id="ProtNLM"/>
    </source>
</evidence>
<sequence length="94" mass="9767">MSAPAGKGIDDNDYKSRTGQSEIPVVGNESTVESGVNPATEDSDATLERDEKDAIDQSNIVKGRTRGAAKESYAEPGDEEGLPGPDDGTSRGAQ</sequence>
<keyword evidence="6" id="KW-1185">Reference proteome</keyword>
<evidence type="ECO:0000313" key="4">
    <source>
        <dbReference type="EMBL" id="KAE9988843.1"/>
    </source>
</evidence>
<feature type="compositionally biased region" description="Basic and acidic residues" evidence="1">
    <location>
        <begin position="46"/>
        <end position="55"/>
    </location>
</feature>
<evidence type="ECO:0000256" key="1">
    <source>
        <dbReference type="SAM" id="MobiDB-lite"/>
    </source>
</evidence>
<protein>
    <recommendedName>
        <fullName evidence="7">Histone chaperone domain-containing protein</fullName>
    </recommendedName>
</protein>
<accession>A0A8H3VJK0</accession>
<comment type="caution">
    <text evidence="4">The sequence shown here is derived from an EMBL/GenBank/DDBJ whole genome shotgun (WGS) entry which is preliminary data.</text>
</comment>
<dbReference type="EMBL" id="WNWS01000633">
    <property type="protein sequence ID" value="KAE9965003.1"/>
    <property type="molecule type" value="Genomic_DNA"/>
</dbReference>
<evidence type="ECO:0000313" key="2">
    <source>
        <dbReference type="EMBL" id="KAE9965003.1"/>
    </source>
</evidence>
<evidence type="ECO:0000313" key="3">
    <source>
        <dbReference type="EMBL" id="KAE9968620.1"/>
    </source>
</evidence>
<organism evidence="4 6">
    <name type="scientific">Venturia inaequalis</name>
    <name type="common">Apple scab fungus</name>
    <dbReference type="NCBI Taxonomy" id="5025"/>
    <lineage>
        <taxon>Eukaryota</taxon>
        <taxon>Fungi</taxon>
        <taxon>Dikarya</taxon>
        <taxon>Ascomycota</taxon>
        <taxon>Pezizomycotina</taxon>
        <taxon>Dothideomycetes</taxon>
        <taxon>Pleosporomycetidae</taxon>
        <taxon>Venturiales</taxon>
        <taxon>Venturiaceae</taxon>
        <taxon>Venturia</taxon>
    </lineage>
</organism>
<gene>
    <name evidence="3" type="ORF">BLS_005781</name>
    <name evidence="4" type="ORF">EG327_003206</name>
    <name evidence="2" type="ORF">EG328_010042</name>
</gene>
<dbReference type="Proteomes" id="UP000447873">
    <property type="component" value="Unassembled WGS sequence"/>
</dbReference>
<dbReference type="Proteomes" id="UP000490939">
    <property type="component" value="Unassembled WGS sequence"/>
</dbReference>
<reference evidence="4 6" key="1">
    <citation type="submission" date="2019-07" db="EMBL/GenBank/DDBJ databases">
        <title>Venturia inaequalis Genome Resource.</title>
        <authorList>
            <person name="Lichtner F.J."/>
        </authorList>
    </citation>
    <scope>NUCLEOTIDE SEQUENCE [LARGE SCALE GENOMIC DNA]</scope>
    <source>
        <strain evidence="2 5">120213</strain>
        <strain evidence="3">Bline_iso_100314</strain>
        <strain evidence="4 6">DMI_063113</strain>
    </source>
</reference>
<feature type="region of interest" description="Disordered" evidence="1">
    <location>
        <begin position="1"/>
        <end position="94"/>
    </location>
</feature>